<gene>
    <name evidence="2" type="ORF">JKP88DRAFT_349163</name>
</gene>
<feature type="chain" id="PRO_5032861906" evidence="1">
    <location>
        <begin position="18"/>
        <end position="98"/>
    </location>
</feature>
<dbReference type="AlphaFoldDB" id="A0A835YUP5"/>
<accession>A0A835YUP5</accession>
<dbReference type="EMBL" id="JAFCMP010000301">
    <property type="protein sequence ID" value="KAG5181755.1"/>
    <property type="molecule type" value="Genomic_DNA"/>
</dbReference>
<comment type="caution">
    <text evidence="2">The sequence shown here is derived from an EMBL/GenBank/DDBJ whole genome shotgun (WGS) entry which is preliminary data.</text>
</comment>
<reference evidence="2" key="1">
    <citation type="submission" date="2021-02" db="EMBL/GenBank/DDBJ databases">
        <title>First Annotated Genome of the Yellow-green Alga Tribonema minus.</title>
        <authorList>
            <person name="Mahan K.M."/>
        </authorList>
    </citation>
    <scope>NUCLEOTIDE SEQUENCE</scope>
    <source>
        <strain evidence="2">UTEX B ZZ1240</strain>
    </source>
</reference>
<evidence type="ECO:0000256" key="1">
    <source>
        <dbReference type="SAM" id="SignalP"/>
    </source>
</evidence>
<protein>
    <submittedName>
        <fullName evidence="2">Uncharacterized protein</fullName>
    </submittedName>
</protein>
<evidence type="ECO:0000313" key="3">
    <source>
        <dbReference type="Proteomes" id="UP000664859"/>
    </source>
</evidence>
<evidence type="ECO:0000313" key="2">
    <source>
        <dbReference type="EMBL" id="KAG5181755.1"/>
    </source>
</evidence>
<proteinExistence type="predicted"/>
<keyword evidence="1" id="KW-0732">Signal</keyword>
<dbReference type="Proteomes" id="UP000664859">
    <property type="component" value="Unassembled WGS sequence"/>
</dbReference>
<feature type="signal peptide" evidence="1">
    <location>
        <begin position="1"/>
        <end position="17"/>
    </location>
</feature>
<keyword evidence="3" id="KW-1185">Reference proteome</keyword>
<name>A0A835YUP5_9STRA</name>
<sequence length="98" mass="10356">MARSAILGLLLAAGASAFIMPAAPRVPAVTCQVASAAVADAVSTDIDYESQIKKMEMEAKERIKKAFDEATVKSDAEAKERWAALEEDMRKAAASVGL</sequence>
<organism evidence="2 3">
    <name type="scientific">Tribonema minus</name>
    <dbReference type="NCBI Taxonomy" id="303371"/>
    <lineage>
        <taxon>Eukaryota</taxon>
        <taxon>Sar</taxon>
        <taxon>Stramenopiles</taxon>
        <taxon>Ochrophyta</taxon>
        <taxon>PX clade</taxon>
        <taxon>Xanthophyceae</taxon>
        <taxon>Tribonematales</taxon>
        <taxon>Tribonemataceae</taxon>
        <taxon>Tribonema</taxon>
    </lineage>
</organism>